<dbReference type="InterPro" id="IPR013078">
    <property type="entry name" value="His_Pase_superF_clade-1"/>
</dbReference>
<dbReference type="PANTHER" id="PTHR48100:SF59">
    <property type="entry name" value="ADENOSYLCOBALAMIN_ALPHA-RIBAZOLE PHOSPHATASE"/>
    <property type="match status" value="1"/>
</dbReference>
<keyword evidence="2" id="KW-1185">Reference proteome</keyword>
<dbReference type="GO" id="GO:0016791">
    <property type="term" value="F:phosphatase activity"/>
    <property type="evidence" value="ECO:0007669"/>
    <property type="project" value="TreeGrafter"/>
</dbReference>
<accession>A0A3R8KNG2</accession>
<dbReference type="Pfam" id="PF00300">
    <property type="entry name" value="His_Phos_1"/>
    <property type="match status" value="1"/>
</dbReference>
<dbReference type="InterPro" id="IPR050275">
    <property type="entry name" value="PGM_Phosphatase"/>
</dbReference>
<dbReference type="EMBL" id="QWZQ01000002">
    <property type="protein sequence ID" value="RRK11639.1"/>
    <property type="molecule type" value="Genomic_DNA"/>
</dbReference>
<dbReference type="InterPro" id="IPR029033">
    <property type="entry name" value="His_PPase_superfam"/>
</dbReference>
<dbReference type="SUPFAM" id="SSF53254">
    <property type="entry name" value="Phosphoglycerate mutase-like"/>
    <property type="match status" value="1"/>
</dbReference>
<protein>
    <submittedName>
        <fullName evidence="1">Histidine phosphatase family protein</fullName>
    </submittedName>
</protein>
<evidence type="ECO:0000313" key="1">
    <source>
        <dbReference type="EMBL" id="RRK11639.1"/>
    </source>
</evidence>
<dbReference type="OrthoDB" id="9782128at2"/>
<organism evidence="1 2">
    <name type="scientific">Lactiplantibacillus garii</name>
    <dbReference type="NCBI Taxonomy" id="2306423"/>
    <lineage>
        <taxon>Bacteria</taxon>
        <taxon>Bacillati</taxon>
        <taxon>Bacillota</taxon>
        <taxon>Bacilli</taxon>
        <taxon>Lactobacillales</taxon>
        <taxon>Lactobacillaceae</taxon>
        <taxon>Lactiplantibacillus</taxon>
    </lineage>
</organism>
<dbReference type="SMART" id="SM00855">
    <property type="entry name" value="PGAM"/>
    <property type="match status" value="1"/>
</dbReference>
<dbReference type="Proteomes" id="UP000283633">
    <property type="component" value="Unassembled WGS sequence"/>
</dbReference>
<comment type="caution">
    <text evidence="1">The sequence shown here is derived from an EMBL/GenBank/DDBJ whole genome shotgun (WGS) entry which is preliminary data.</text>
</comment>
<evidence type="ECO:0000313" key="2">
    <source>
        <dbReference type="Proteomes" id="UP000283633"/>
    </source>
</evidence>
<dbReference type="RefSeq" id="WP_125070719.1">
    <property type="nucleotide sequence ID" value="NZ_QWZQ01000002.1"/>
</dbReference>
<dbReference type="AlphaFoldDB" id="A0A3R8KNG2"/>
<dbReference type="Gene3D" id="3.40.50.1240">
    <property type="entry name" value="Phosphoglycerate mutase-like"/>
    <property type="match status" value="1"/>
</dbReference>
<gene>
    <name evidence="1" type="ORF">D1831_00765</name>
</gene>
<sequence>MKVYLIRHSEPTYDQVTAANLHGYGRELGALTTRGIQIARKRAHDPLFKNVQLILASPYTRALQTALEFVRYNDLPLKVELDLREWQPDNTGKRADNDQQAAAAYQAYLEHPHVRPADCPFHYDTAEEMRTRFTNVLKRYAANYNCIACISHGEIIHQLGDWNALDYCDVREMDVN</sequence>
<dbReference type="CDD" id="cd07040">
    <property type="entry name" value="HP"/>
    <property type="match status" value="1"/>
</dbReference>
<name>A0A3R8KNG2_9LACO</name>
<reference evidence="1 2" key="1">
    <citation type="submission" date="2018-08" db="EMBL/GenBank/DDBJ databases">
        <title>Genome Lactobacillus garii FI11369.</title>
        <authorList>
            <person name="Diaz M."/>
            <person name="Narbad A."/>
        </authorList>
    </citation>
    <scope>NUCLEOTIDE SEQUENCE [LARGE SCALE GENOMIC DNA]</scope>
    <source>
        <strain evidence="1 2">FI11369</strain>
    </source>
</reference>
<dbReference type="GO" id="GO:0005737">
    <property type="term" value="C:cytoplasm"/>
    <property type="evidence" value="ECO:0007669"/>
    <property type="project" value="TreeGrafter"/>
</dbReference>
<proteinExistence type="predicted"/>
<dbReference type="PANTHER" id="PTHR48100">
    <property type="entry name" value="BROAD-SPECIFICITY PHOSPHATASE YOR283W-RELATED"/>
    <property type="match status" value="1"/>
</dbReference>